<evidence type="ECO:0000313" key="3">
    <source>
        <dbReference type="Ensembl" id="ENSCPBP00000001486.1"/>
    </source>
</evidence>
<accession>A0A8C3F251</accession>
<dbReference type="GeneTree" id="ENSGT00980000199703"/>
<keyword evidence="4" id="KW-1185">Reference proteome</keyword>
<dbReference type="SUPFAM" id="SSF100895">
    <property type="entry name" value="Kazal-type serine protease inhibitors"/>
    <property type="match status" value="1"/>
</dbReference>
<reference evidence="3" key="1">
    <citation type="submission" date="2025-08" db="UniProtKB">
        <authorList>
            <consortium name="Ensembl"/>
        </authorList>
    </citation>
    <scope>IDENTIFICATION</scope>
</reference>
<name>A0A8C3F251_CHRPI</name>
<evidence type="ECO:0000256" key="1">
    <source>
        <dbReference type="ARBA" id="ARBA00023157"/>
    </source>
</evidence>
<sequence>LSQYWQAYCTILTACPFILEEVCGTDGVTYPSECGLCNTSKLLQKDSPHRRGKNKFKIEPLCS</sequence>
<reference evidence="3" key="2">
    <citation type="submission" date="2025-09" db="UniProtKB">
        <authorList>
            <consortium name="Ensembl"/>
        </authorList>
    </citation>
    <scope>IDENTIFICATION</scope>
</reference>
<evidence type="ECO:0000313" key="4">
    <source>
        <dbReference type="Proteomes" id="UP000694380"/>
    </source>
</evidence>
<keyword evidence="1" id="KW-1015">Disulfide bond</keyword>
<dbReference type="SMART" id="SM00280">
    <property type="entry name" value="KAZAL"/>
    <property type="match status" value="1"/>
</dbReference>
<dbReference type="InterPro" id="IPR036058">
    <property type="entry name" value="Kazal_dom_sf"/>
</dbReference>
<dbReference type="InterPro" id="IPR002350">
    <property type="entry name" value="Kazal_dom"/>
</dbReference>
<dbReference type="AlphaFoldDB" id="A0A8C3F251"/>
<protein>
    <recommendedName>
        <fullName evidence="2">Kazal-like domain-containing protein</fullName>
    </recommendedName>
</protein>
<feature type="domain" description="Kazal-like" evidence="2">
    <location>
        <begin position="1"/>
        <end position="63"/>
    </location>
</feature>
<proteinExistence type="predicted"/>
<organism evidence="3 4">
    <name type="scientific">Chrysemys picta bellii</name>
    <name type="common">Western painted turtle</name>
    <name type="synonym">Emys bellii</name>
    <dbReference type="NCBI Taxonomy" id="8478"/>
    <lineage>
        <taxon>Eukaryota</taxon>
        <taxon>Metazoa</taxon>
        <taxon>Chordata</taxon>
        <taxon>Craniata</taxon>
        <taxon>Vertebrata</taxon>
        <taxon>Euteleostomi</taxon>
        <taxon>Archelosauria</taxon>
        <taxon>Testudinata</taxon>
        <taxon>Testudines</taxon>
        <taxon>Cryptodira</taxon>
        <taxon>Durocryptodira</taxon>
        <taxon>Testudinoidea</taxon>
        <taxon>Emydidae</taxon>
        <taxon>Chrysemys</taxon>
    </lineage>
</organism>
<dbReference type="Proteomes" id="UP000694380">
    <property type="component" value="Unplaced"/>
</dbReference>
<evidence type="ECO:0000259" key="2">
    <source>
        <dbReference type="PROSITE" id="PS51465"/>
    </source>
</evidence>
<dbReference type="PROSITE" id="PS00282">
    <property type="entry name" value="KAZAL_1"/>
    <property type="match status" value="1"/>
</dbReference>
<dbReference type="Gene3D" id="3.30.60.30">
    <property type="match status" value="1"/>
</dbReference>
<dbReference type="Pfam" id="PF00050">
    <property type="entry name" value="Kazal_1"/>
    <property type="match status" value="1"/>
</dbReference>
<dbReference type="PROSITE" id="PS51465">
    <property type="entry name" value="KAZAL_2"/>
    <property type="match status" value="1"/>
</dbReference>
<dbReference type="Ensembl" id="ENSCPBT00000001834.1">
    <property type="protein sequence ID" value="ENSCPBP00000001486.1"/>
    <property type="gene ID" value="ENSCPBG00000001208.1"/>
</dbReference>